<protein>
    <submittedName>
        <fullName evidence="2">Uncharacterized protein</fullName>
    </submittedName>
</protein>
<reference evidence="2" key="1">
    <citation type="submission" date="2013-07" db="EMBL/GenBank/DDBJ databases">
        <title>The genome of Eucalyptus grandis.</title>
        <authorList>
            <person name="Schmutz J."/>
            <person name="Hayes R."/>
            <person name="Myburg A."/>
            <person name="Tuskan G."/>
            <person name="Grattapaglia D."/>
            <person name="Rokhsar D.S."/>
        </authorList>
    </citation>
    <scope>NUCLEOTIDE SEQUENCE</scope>
    <source>
        <tissue evidence="2">Leaf extractions</tissue>
    </source>
</reference>
<evidence type="ECO:0000256" key="1">
    <source>
        <dbReference type="SAM" id="MobiDB-lite"/>
    </source>
</evidence>
<sequence>MKEFSNGEKRGRHMLGGLADMVQKASDLVKKMKEKDPQRKKPYPSTFPPKKENHHQSITMHVFLYFW</sequence>
<dbReference type="EMBL" id="KK198763">
    <property type="protein sequence ID" value="KCW49247.1"/>
    <property type="molecule type" value="Genomic_DNA"/>
</dbReference>
<dbReference type="AlphaFoldDB" id="A0A059A542"/>
<name>A0A059A542_EUCGR</name>
<gene>
    <name evidence="2" type="ORF">EUGRSUZ_K02816</name>
</gene>
<proteinExistence type="predicted"/>
<evidence type="ECO:0000313" key="2">
    <source>
        <dbReference type="EMBL" id="KCW49247.1"/>
    </source>
</evidence>
<feature type="region of interest" description="Disordered" evidence="1">
    <location>
        <begin position="31"/>
        <end position="54"/>
    </location>
</feature>
<organism evidence="2">
    <name type="scientific">Eucalyptus grandis</name>
    <name type="common">Flooded gum</name>
    <dbReference type="NCBI Taxonomy" id="71139"/>
    <lineage>
        <taxon>Eukaryota</taxon>
        <taxon>Viridiplantae</taxon>
        <taxon>Streptophyta</taxon>
        <taxon>Embryophyta</taxon>
        <taxon>Tracheophyta</taxon>
        <taxon>Spermatophyta</taxon>
        <taxon>Magnoliopsida</taxon>
        <taxon>eudicotyledons</taxon>
        <taxon>Gunneridae</taxon>
        <taxon>Pentapetalae</taxon>
        <taxon>rosids</taxon>
        <taxon>malvids</taxon>
        <taxon>Myrtales</taxon>
        <taxon>Myrtaceae</taxon>
        <taxon>Myrtoideae</taxon>
        <taxon>Eucalypteae</taxon>
        <taxon>Eucalyptus</taxon>
    </lineage>
</organism>
<dbReference type="Gramene" id="KCW49247">
    <property type="protein sequence ID" value="KCW49247"/>
    <property type="gene ID" value="EUGRSUZ_K02816"/>
</dbReference>
<accession>A0A059A542</accession>
<dbReference type="InParanoid" id="A0A059A542"/>